<dbReference type="SUPFAM" id="SSF50978">
    <property type="entry name" value="WD40 repeat-like"/>
    <property type="match status" value="1"/>
</dbReference>
<dbReference type="Pfam" id="PF00400">
    <property type="entry name" value="WD40"/>
    <property type="match status" value="2"/>
</dbReference>
<proteinExistence type="predicted"/>
<reference evidence="4" key="1">
    <citation type="submission" date="2019-12" db="EMBL/GenBank/DDBJ databases">
        <title>Genome sequencing and annotation of Brassica cretica.</title>
        <authorList>
            <person name="Studholme D.J."/>
            <person name="Sarris P."/>
        </authorList>
    </citation>
    <scope>NUCLEOTIDE SEQUENCE</scope>
    <source>
        <strain evidence="4">PFS-109/04</strain>
        <tissue evidence="4">Leaf</tissue>
    </source>
</reference>
<protein>
    <recommendedName>
        <fullName evidence="6">Anaphase-promoting complex subunit 4 WD40 domain-containing protein</fullName>
    </recommendedName>
</protein>
<comment type="caution">
    <text evidence="4">The sequence shown here is derived from an EMBL/GenBank/DDBJ whole genome shotgun (WGS) entry which is preliminary data.</text>
</comment>
<evidence type="ECO:0000313" key="4">
    <source>
        <dbReference type="EMBL" id="KAF3570301.1"/>
    </source>
</evidence>
<name>A0A8S9RBY5_BRACR</name>
<dbReference type="PROSITE" id="PS00678">
    <property type="entry name" value="WD_REPEATS_1"/>
    <property type="match status" value="1"/>
</dbReference>
<dbReference type="PROSITE" id="PS50082">
    <property type="entry name" value="WD_REPEATS_2"/>
    <property type="match status" value="2"/>
</dbReference>
<evidence type="ECO:0000256" key="2">
    <source>
        <dbReference type="ARBA" id="ARBA00022737"/>
    </source>
</evidence>
<dbReference type="InterPro" id="IPR036322">
    <property type="entry name" value="WD40_repeat_dom_sf"/>
</dbReference>
<organism evidence="4 5">
    <name type="scientific">Brassica cretica</name>
    <name type="common">Mustard</name>
    <dbReference type="NCBI Taxonomy" id="69181"/>
    <lineage>
        <taxon>Eukaryota</taxon>
        <taxon>Viridiplantae</taxon>
        <taxon>Streptophyta</taxon>
        <taxon>Embryophyta</taxon>
        <taxon>Tracheophyta</taxon>
        <taxon>Spermatophyta</taxon>
        <taxon>Magnoliopsida</taxon>
        <taxon>eudicotyledons</taxon>
        <taxon>Gunneridae</taxon>
        <taxon>Pentapetalae</taxon>
        <taxon>rosids</taxon>
        <taxon>malvids</taxon>
        <taxon>Brassicales</taxon>
        <taxon>Brassicaceae</taxon>
        <taxon>Brassiceae</taxon>
        <taxon>Brassica</taxon>
    </lineage>
</organism>
<sequence>MECFFFTLKSRSVSDGQVLAFSPSSFVEILPTTTESEPYTPATIFKATVTTTPYSNSALFENAPLNTEHATTLGDFPVILTPPPQALGDIPPSTSGGLSFTPFTDDCICYFNEYEMAQLSRHGRELKPSQKVQDMQCHTHLLSLRTAFKQCSRSSDVSESRRTRKIDVPRRTAESLVMKRAITASGYLCFLKIDLEFSIVEASEQVLEGFDIWPVGASSPLGHPADDERLALVEHLAVKGRLRIWHLKVHLVHLTLMAHLAQRNASGTSGADGASGTSGAEKHIWRWMLHHHTDSVASRALHQVIMDVTSDRGLRKKGCIQTYKGHTRGISTVKFTPDGRWLLSGGLDNVVKVWDITAGKLLHEFKFHDGPIRSLDSHPLEFLLATGSADRTVKF</sequence>
<dbReference type="AlphaFoldDB" id="A0A8S9RBY5"/>
<feature type="repeat" description="WD" evidence="3">
    <location>
        <begin position="365"/>
        <end position="395"/>
    </location>
</feature>
<keyword evidence="2" id="KW-0677">Repeat</keyword>
<dbReference type="Proteomes" id="UP000712600">
    <property type="component" value="Unassembled WGS sequence"/>
</dbReference>
<evidence type="ECO:0000256" key="3">
    <source>
        <dbReference type="PROSITE-ProRule" id="PRU00221"/>
    </source>
</evidence>
<dbReference type="SMART" id="SM00320">
    <property type="entry name" value="WD40"/>
    <property type="match status" value="2"/>
</dbReference>
<evidence type="ECO:0000256" key="1">
    <source>
        <dbReference type="ARBA" id="ARBA00022574"/>
    </source>
</evidence>
<keyword evidence="1 3" id="KW-0853">WD repeat</keyword>
<dbReference type="GO" id="GO:0007019">
    <property type="term" value="P:microtubule depolymerization"/>
    <property type="evidence" value="ECO:0007669"/>
    <property type="project" value="TreeGrafter"/>
</dbReference>
<dbReference type="InterPro" id="IPR019775">
    <property type="entry name" value="WD40_repeat_CS"/>
</dbReference>
<dbReference type="PANTHER" id="PTHR19845:SF19">
    <property type="entry name" value="KATANIN P80 WD40 REPEAT-CONTAINING SUBUNIT B1 HOMOLOG KTN80.1"/>
    <property type="match status" value="1"/>
</dbReference>
<dbReference type="InterPro" id="IPR015943">
    <property type="entry name" value="WD40/YVTN_repeat-like_dom_sf"/>
</dbReference>
<feature type="repeat" description="WD" evidence="3">
    <location>
        <begin position="323"/>
        <end position="364"/>
    </location>
</feature>
<gene>
    <name evidence="4" type="ORF">F2Q69_00063574</name>
</gene>
<dbReference type="GO" id="GO:0008352">
    <property type="term" value="C:katanin complex"/>
    <property type="evidence" value="ECO:0007669"/>
    <property type="project" value="TreeGrafter"/>
</dbReference>
<dbReference type="Gene3D" id="2.130.10.10">
    <property type="entry name" value="YVTN repeat-like/Quinoprotein amine dehydrogenase"/>
    <property type="match status" value="1"/>
</dbReference>
<dbReference type="InterPro" id="IPR001680">
    <property type="entry name" value="WD40_rpt"/>
</dbReference>
<dbReference type="PROSITE" id="PS50294">
    <property type="entry name" value="WD_REPEATS_REGION"/>
    <property type="match status" value="2"/>
</dbReference>
<accession>A0A8S9RBY5</accession>
<dbReference type="PANTHER" id="PTHR19845">
    <property type="entry name" value="KATANIN P80 SUBUNIT"/>
    <property type="match status" value="1"/>
</dbReference>
<evidence type="ECO:0008006" key="6">
    <source>
        <dbReference type="Google" id="ProtNLM"/>
    </source>
</evidence>
<dbReference type="EMBL" id="QGKX02000095">
    <property type="protein sequence ID" value="KAF3570301.1"/>
    <property type="molecule type" value="Genomic_DNA"/>
</dbReference>
<evidence type="ECO:0000313" key="5">
    <source>
        <dbReference type="Proteomes" id="UP000712600"/>
    </source>
</evidence>